<dbReference type="RefSeq" id="WP_144354276.1">
    <property type="nucleotide sequence ID" value="NZ_CBCRVV010000010.1"/>
</dbReference>
<keyword evidence="6" id="KW-1133">Transmembrane helix</keyword>
<dbReference type="PANTHER" id="PTHR35008:SF8">
    <property type="entry name" value="ALCOHOL DEHYDROGENASE CYTOCHROME C SUBUNIT"/>
    <property type="match status" value="1"/>
</dbReference>
<feature type="transmembrane region" description="Helical" evidence="6">
    <location>
        <begin position="41"/>
        <end position="62"/>
    </location>
</feature>
<feature type="domain" description="Cytochrome c" evidence="7">
    <location>
        <begin position="95"/>
        <end position="193"/>
    </location>
</feature>
<gene>
    <name evidence="8" type="ORF">FPL22_17200</name>
</gene>
<dbReference type="PROSITE" id="PS51007">
    <property type="entry name" value="CYTC"/>
    <property type="match status" value="1"/>
</dbReference>
<dbReference type="SUPFAM" id="SSF46626">
    <property type="entry name" value="Cytochrome c"/>
    <property type="match status" value="1"/>
</dbReference>
<dbReference type="PANTHER" id="PTHR35008">
    <property type="entry name" value="BLL4482 PROTEIN-RELATED"/>
    <property type="match status" value="1"/>
</dbReference>
<organism evidence="8 9">
    <name type="scientific">Rariglobus hedericola</name>
    <dbReference type="NCBI Taxonomy" id="2597822"/>
    <lineage>
        <taxon>Bacteria</taxon>
        <taxon>Pseudomonadati</taxon>
        <taxon>Verrucomicrobiota</taxon>
        <taxon>Opitutia</taxon>
        <taxon>Opitutales</taxon>
        <taxon>Opitutaceae</taxon>
        <taxon>Rariglobus</taxon>
    </lineage>
</organism>
<dbReference type="GO" id="GO:0009055">
    <property type="term" value="F:electron transfer activity"/>
    <property type="evidence" value="ECO:0007669"/>
    <property type="project" value="InterPro"/>
</dbReference>
<proteinExistence type="predicted"/>
<accession>A0A556QEQ7</accession>
<keyword evidence="1 4" id="KW-0349">Heme</keyword>
<keyword evidence="9" id="KW-1185">Reference proteome</keyword>
<evidence type="ECO:0000256" key="1">
    <source>
        <dbReference type="ARBA" id="ARBA00022617"/>
    </source>
</evidence>
<keyword evidence="6" id="KW-0472">Membrane</keyword>
<dbReference type="Proteomes" id="UP000315648">
    <property type="component" value="Unassembled WGS sequence"/>
</dbReference>
<comment type="caution">
    <text evidence="8">The sequence shown here is derived from an EMBL/GenBank/DDBJ whole genome shotgun (WGS) entry which is preliminary data.</text>
</comment>
<evidence type="ECO:0000256" key="3">
    <source>
        <dbReference type="ARBA" id="ARBA00023004"/>
    </source>
</evidence>
<protein>
    <submittedName>
        <fullName evidence="8">Cytochrome c</fullName>
    </submittedName>
</protein>
<keyword evidence="2 4" id="KW-0479">Metal-binding</keyword>
<dbReference type="GO" id="GO:0046872">
    <property type="term" value="F:metal ion binding"/>
    <property type="evidence" value="ECO:0007669"/>
    <property type="project" value="UniProtKB-KW"/>
</dbReference>
<keyword evidence="6" id="KW-0812">Transmembrane</keyword>
<dbReference type="InterPro" id="IPR051459">
    <property type="entry name" value="Cytochrome_c-type_DH"/>
</dbReference>
<evidence type="ECO:0000259" key="7">
    <source>
        <dbReference type="PROSITE" id="PS51007"/>
    </source>
</evidence>
<dbReference type="Gene3D" id="1.10.760.10">
    <property type="entry name" value="Cytochrome c-like domain"/>
    <property type="match status" value="1"/>
</dbReference>
<sequence length="228" mass="24621">MSADKNKNFSADQNGASDESIQKVHSKLVSEKPEPKEGYKAMPLFLLGLVSAMIFVTSIYVVQHRGGFSPMVYDERFDPKTAAAGAGKKELTPEQIIAAGKKAYLSGGACVTCHQTNGQGVAGTYPPLAGSEWVQGNEERVIRIVLHGLNGPLTVHGHTYNSAMPAFGKVVGGGFNWNEEKVAQVLTYVRQEWGNTSAPITKEKVAEVLAAEKARAKPWTQGELETFK</sequence>
<reference evidence="8 9" key="1">
    <citation type="submission" date="2019-07" db="EMBL/GenBank/DDBJ databases">
        <title>Description of 53C-WASEF.</title>
        <authorList>
            <person name="Pitt A."/>
            <person name="Hahn M.W."/>
        </authorList>
    </citation>
    <scope>NUCLEOTIDE SEQUENCE [LARGE SCALE GENOMIC DNA]</scope>
    <source>
        <strain evidence="8 9">53C-WASEF</strain>
    </source>
</reference>
<dbReference type="EMBL" id="VMBG01000004">
    <property type="protein sequence ID" value="TSJ75134.1"/>
    <property type="molecule type" value="Genomic_DNA"/>
</dbReference>
<feature type="region of interest" description="Disordered" evidence="5">
    <location>
        <begin position="1"/>
        <end position="33"/>
    </location>
</feature>
<dbReference type="InterPro" id="IPR009056">
    <property type="entry name" value="Cyt_c-like_dom"/>
</dbReference>
<feature type="compositionally biased region" description="Polar residues" evidence="5">
    <location>
        <begin position="8"/>
        <end position="19"/>
    </location>
</feature>
<dbReference type="AlphaFoldDB" id="A0A556QEQ7"/>
<keyword evidence="3 4" id="KW-0408">Iron</keyword>
<evidence type="ECO:0000313" key="8">
    <source>
        <dbReference type="EMBL" id="TSJ75134.1"/>
    </source>
</evidence>
<evidence type="ECO:0000256" key="5">
    <source>
        <dbReference type="SAM" id="MobiDB-lite"/>
    </source>
</evidence>
<dbReference type="InterPro" id="IPR036909">
    <property type="entry name" value="Cyt_c-like_dom_sf"/>
</dbReference>
<evidence type="ECO:0000313" key="9">
    <source>
        <dbReference type="Proteomes" id="UP000315648"/>
    </source>
</evidence>
<dbReference type="OrthoDB" id="9809720at2"/>
<evidence type="ECO:0000256" key="4">
    <source>
        <dbReference type="PROSITE-ProRule" id="PRU00433"/>
    </source>
</evidence>
<evidence type="ECO:0000256" key="2">
    <source>
        <dbReference type="ARBA" id="ARBA00022723"/>
    </source>
</evidence>
<name>A0A556QEQ7_9BACT</name>
<evidence type="ECO:0000256" key="6">
    <source>
        <dbReference type="SAM" id="Phobius"/>
    </source>
</evidence>
<dbReference type="Pfam" id="PF00034">
    <property type="entry name" value="Cytochrom_C"/>
    <property type="match status" value="1"/>
</dbReference>
<dbReference type="GO" id="GO:0020037">
    <property type="term" value="F:heme binding"/>
    <property type="evidence" value="ECO:0007669"/>
    <property type="project" value="InterPro"/>
</dbReference>